<keyword evidence="6" id="KW-0489">Methyltransferase</keyword>
<dbReference type="GO" id="GO:0032259">
    <property type="term" value="P:methylation"/>
    <property type="evidence" value="ECO:0007669"/>
    <property type="project" value="UniProtKB-KW"/>
</dbReference>
<accession>A0ABQ5XAV5</accession>
<organism evidence="6 7">
    <name type="scientific">Dyella flagellata</name>
    <dbReference type="NCBI Taxonomy" id="1867833"/>
    <lineage>
        <taxon>Bacteria</taxon>
        <taxon>Pseudomonadati</taxon>
        <taxon>Pseudomonadota</taxon>
        <taxon>Gammaproteobacteria</taxon>
        <taxon>Lysobacterales</taxon>
        <taxon>Rhodanobacteraceae</taxon>
        <taxon>Dyella</taxon>
    </lineage>
</organism>
<dbReference type="InterPro" id="IPR007318">
    <property type="entry name" value="Phopholipid_MeTrfase"/>
</dbReference>
<comment type="caution">
    <text evidence="6">The sequence shown here is derived from an EMBL/GenBank/DDBJ whole genome shotgun (WGS) entry which is preliminary data.</text>
</comment>
<proteinExistence type="predicted"/>
<dbReference type="PANTHER" id="PTHR12714:SF9">
    <property type="entry name" value="PROTEIN-S-ISOPRENYLCYSTEINE O-METHYLTRANSFERASE"/>
    <property type="match status" value="1"/>
</dbReference>
<evidence type="ECO:0000256" key="3">
    <source>
        <dbReference type="ARBA" id="ARBA00022989"/>
    </source>
</evidence>
<keyword evidence="6" id="KW-0808">Transferase</keyword>
<evidence type="ECO:0000256" key="1">
    <source>
        <dbReference type="ARBA" id="ARBA00004127"/>
    </source>
</evidence>
<dbReference type="GO" id="GO:0008168">
    <property type="term" value="F:methyltransferase activity"/>
    <property type="evidence" value="ECO:0007669"/>
    <property type="project" value="UniProtKB-KW"/>
</dbReference>
<dbReference type="Proteomes" id="UP001156627">
    <property type="component" value="Unassembled WGS sequence"/>
</dbReference>
<keyword evidence="7" id="KW-1185">Reference proteome</keyword>
<name>A0ABQ5XAV5_9GAMM</name>
<evidence type="ECO:0000256" key="5">
    <source>
        <dbReference type="SAM" id="Phobius"/>
    </source>
</evidence>
<sequence>MVAAYLESIAFPEIAPMSFPFDYAISLIWLAWLIYWWVSSCGTKAAARVDSWGTLLVYRVPLVIGVLLMLAVAPGRWWPWLLQPFLPVEAALAWIGMVLLLLGLAFACWARVVLGRNWSATVQLKQDHELVTAGPYHWVRHPIYTGVLLGLLGTALVRDQWRCLLALAIIAAAFWYKLRHEEAWMREQFGTAYVDYMRRTKALIPGVL</sequence>
<evidence type="ECO:0000256" key="2">
    <source>
        <dbReference type="ARBA" id="ARBA00022692"/>
    </source>
</evidence>
<evidence type="ECO:0000313" key="6">
    <source>
        <dbReference type="EMBL" id="GLQ88306.1"/>
    </source>
</evidence>
<keyword evidence="2 5" id="KW-0812">Transmembrane</keyword>
<dbReference type="Pfam" id="PF04191">
    <property type="entry name" value="PEMT"/>
    <property type="match status" value="1"/>
</dbReference>
<dbReference type="PANTHER" id="PTHR12714">
    <property type="entry name" value="PROTEIN-S ISOPRENYLCYSTEINE O-METHYLTRANSFERASE"/>
    <property type="match status" value="1"/>
</dbReference>
<feature type="transmembrane region" description="Helical" evidence="5">
    <location>
        <begin position="21"/>
        <end position="38"/>
    </location>
</feature>
<feature type="transmembrane region" description="Helical" evidence="5">
    <location>
        <begin position="90"/>
        <end position="112"/>
    </location>
</feature>
<gene>
    <name evidence="6" type="ORF">GCM10007898_18750</name>
</gene>
<protein>
    <submittedName>
        <fullName evidence="6">Protein-S-isoprenylcysteine methyltransferase</fullName>
    </submittedName>
</protein>
<dbReference type="Gene3D" id="1.20.120.1630">
    <property type="match status" value="1"/>
</dbReference>
<comment type="subcellular location">
    <subcellularLocation>
        <location evidence="1">Endomembrane system</location>
        <topology evidence="1">Multi-pass membrane protein</topology>
    </subcellularLocation>
</comment>
<reference evidence="7" key="1">
    <citation type="journal article" date="2019" name="Int. J. Syst. Evol. Microbiol.">
        <title>The Global Catalogue of Microorganisms (GCM) 10K type strain sequencing project: providing services to taxonomists for standard genome sequencing and annotation.</title>
        <authorList>
            <consortium name="The Broad Institute Genomics Platform"/>
            <consortium name="The Broad Institute Genome Sequencing Center for Infectious Disease"/>
            <person name="Wu L."/>
            <person name="Ma J."/>
        </authorList>
    </citation>
    <scope>NUCLEOTIDE SEQUENCE [LARGE SCALE GENOMIC DNA]</scope>
    <source>
        <strain evidence="7">NBRC 111981</strain>
    </source>
</reference>
<keyword evidence="4 5" id="KW-0472">Membrane</keyword>
<evidence type="ECO:0000313" key="7">
    <source>
        <dbReference type="Proteomes" id="UP001156627"/>
    </source>
</evidence>
<evidence type="ECO:0000256" key="4">
    <source>
        <dbReference type="ARBA" id="ARBA00023136"/>
    </source>
</evidence>
<keyword evidence="3 5" id="KW-1133">Transmembrane helix</keyword>
<feature type="transmembrane region" description="Helical" evidence="5">
    <location>
        <begin position="58"/>
        <end position="78"/>
    </location>
</feature>
<dbReference type="EMBL" id="BSOA01000015">
    <property type="protein sequence ID" value="GLQ88306.1"/>
    <property type="molecule type" value="Genomic_DNA"/>
</dbReference>